<accession>A0A9E7SZD0</accession>
<protein>
    <submittedName>
        <fullName evidence="2">Uncharacterized protein</fullName>
    </submittedName>
</protein>
<dbReference type="EMBL" id="CP100357">
    <property type="protein sequence ID" value="UTF55828.1"/>
    <property type="molecule type" value="Genomic_DNA"/>
</dbReference>
<dbReference type="GeneID" id="73292441"/>
<feature type="compositionally biased region" description="Polar residues" evidence="1">
    <location>
        <begin position="1"/>
        <end position="21"/>
    </location>
</feature>
<keyword evidence="3" id="KW-1185">Reference proteome</keyword>
<dbReference type="Proteomes" id="UP001056855">
    <property type="component" value="Plasmid unnamed2"/>
</dbReference>
<feature type="region of interest" description="Disordered" evidence="1">
    <location>
        <begin position="1"/>
        <end position="27"/>
    </location>
</feature>
<proteinExistence type="predicted"/>
<dbReference type="AlphaFoldDB" id="A0A9E7SZD0"/>
<dbReference type="KEGG" id="sawl:NGM29_20305"/>
<geneLocation type="plasmid" evidence="2 3">
    <name>unnamed2</name>
</geneLocation>
<sequence>MSPSPSTETVAASSSSNTQPDYSALEIPAEKPLDEYHYTKRRAYLAAEIATAGHPDLVSRTEMADRFDVCHQQISKDIDRIASSVVERGRDRPRRALECETVVRKSIKGLLEDEEWKAAANLALDYEEWLVEFYDLEAVTERLDALEAGGDR</sequence>
<dbReference type="RefSeq" id="WP_254161258.1">
    <property type="nucleotide sequence ID" value="NZ_CP100357.1"/>
</dbReference>
<evidence type="ECO:0000313" key="2">
    <source>
        <dbReference type="EMBL" id="UTF55828.1"/>
    </source>
</evidence>
<name>A0A9E7SZD0_9EURY</name>
<evidence type="ECO:0000313" key="3">
    <source>
        <dbReference type="Proteomes" id="UP001056855"/>
    </source>
</evidence>
<reference evidence="2" key="1">
    <citation type="submission" date="2022-06" db="EMBL/GenBank/DDBJ databases">
        <title>Diverse halophilic archaea isolated from saline environments.</title>
        <authorList>
            <person name="Cui H.-L."/>
        </authorList>
    </citation>
    <scope>NUCLEOTIDE SEQUENCE</scope>
    <source>
        <strain evidence="2">WLHS1</strain>
        <plasmid evidence="2">unnamed2</plasmid>
    </source>
</reference>
<keyword evidence="2" id="KW-0614">Plasmid</keyword>
<gene>
    <name evidence="2" type="ORF">NGM29_20305</name>
</gene>
<organism evidence="2 3">
    <name type="scientific">Natronosalvus rutilus</name>
    <dbReference type="NCBI Taxonomy" id="2953753"/>
    <lineage>
        <taxon>Archaea</taxon>
        <taxon>Methanobacteriati</taxon>
        <taxon>Methanobacteriota</taxon>
        <taxon>Stenosarchaea group</taxon>
        <taxon>Halobacteria</taxon>
        <taxon>Halobacteriales</taxon>
        <taxon>Natrialbaceae</taxon>
        <taxon>Natronosalvus</taxon>
    </lineage>
</organism>
<evidence type="ECO:0000256" key="1">
    <source>
        <dbReference type="SAM" id="MobiDB-lite"/>
    </source>
</evidence>